<dbReference type="EMBL" id="MDDC01000001">
    <property type="protein sequence ID" value="OIQ61587.1"/>
    <property type="molecule type" value="Genomic_DNA"/>
</dbReference>
<reference evidence="6 7" key="1">
    <citation type="submission" date="2016-08" db="EMBL/GenBank/DDBJ databases">
        <title>Genome-based comparison of Moorella thermoacetic strains.</title>
        <authorList>
            <person name="Poehlein A."/>
            <person name="Bengelsdorf F.R."/>
            <person name="Esser C."/>
            <person name="Duerre P."/>
            <person name="Daniel R."/>
        </authorList>
    </citation>
    <scope>NUCLEOTIDE SEQUENCE [LARGE SCALE GENOMIC DNA]</scope>
    <source>
        <strain evidence="6 7">DSM 21394</strain>
    </source>
</reference>
<evidence type="ECO:0000256" key="3">
    <source>
        <dbReference type="ARBA" id="ARBA00022729"/>
    </source>
</evidence>
<accession>A0A1J5P8C2</accession>
<feature type="chain" id="PRO_5012566141" evidence="4">
    <location>
        <begin position="32"/>
        <end position="356"/>
    </location>
</feature>
<evidence type="ECO:0000313" key="7">
    <source>
        <dbReference type="Proteomes" id="UP000182811"/>
    </source>
</evidence>
<dbReference type="GO" id="GO:0030313">
    <property type="term" value="C:cell envelope"/>
    <property type="evidence" value="ECO:0007669"/>
    <property type="project" value="UniProtKB-SubCell"/>
</dbReference>
<comment type="caution">
    <text evidence="6">The sequence shown here is derived from an EMBL/GenBank/DDBJ whole genome shotgun (WGS) entry which is preliminary data.</text>
</comment>
<dbReference type="PROSITE" id="PS51257">
    <property type="entry name" value="PROKAR_LIPOPROTEIN"/>
    <property type="match status" value="1"/>
</dbReference>
<comment type="similarity">
    <text evidence="2">Belongs to the bacterial solute-binding protein 2 family.</text>
</comment>
<sequence length="356" mass="39360">MRTIMKRKFMACFLVTVFALSVLLSGCGSGAGNNQNQAQQQGSDNKKKEYVVGWSMAYFDHPVYQLLMNAARELAEKQGIKLIFADGKNDPAVQASQIDNFIAQKVDAIILTPTVADPLIPAVKKVNQAKIPLVIVDRRMFTHGQDIKWDALVSWDMVKSGTLGGEQVVEALNGKGNLVVVEGTPGAGSTIDRGNAFYEVINKHPDIKVIHKVSGDFKRDKGMQVTENILQRFPKGQIDAIYYMNDEMALGGIQAIKAAGRQGEFKIISVDGEKEAMDALRRGEIDYEVIFHPDDEAVAVNVVASILRGENPYTPENLTYKGRTMEIASFEGMPWVRPTCYKVDKSNANQPEFQGW</sequence>
<dbReference type="GO" id="GO:0030246">
    <property type="term" value="F:carbohydrate binding"/>
    <property type="evidence" value="ECO:0007669"/>
    <property type="project" value="UniProtKB-ARBA"/>
</dbReference>
<gene>
    <name evidence="6" type="primary">ytfQ</name>
    <name evidence="6" type="ORF">MOTE_01570</name>
</gene>
<evidence type="ECO:0000259" key="5">
    <source>
        <dbReference type="Pfam" id="PF13407"/>
    </source>
</evidence>
<dbReference type="Proteomes" id="UP000182811">
    <property type="component" value="Unassembled WGS sequence"/>
</dbReference>
<evidence type="ECO:0000313" key="6">
    <source>
        <dbReference type="EMBL" id="OIQ61587.1"/>
    </source>
</evidence>
<dbReference type="CDD" id="cd06308">
    <property type="entry name" value="PBP1_sensor_kinase-like"/>
    <property type="match status" value="1"/>
</dbReference>
<name>A0A1J5P8C2_NEOTH</name>
<protein>
    <submittedName>
        <fullName evidence="6">ABC transporter periplasmic-binding protein YtfQ</fullName>
    </submittedName>
</protein>
<comment type="subcellular location">
    <subcellularLocation>
        <location evidence="1">Cell envelope</location>
    </subcellularLocation>
</comment>
<dbReference type="AlphaFoldDB" id="A0A1J5P8C2"/>
<evidence type="ECO:0000256" key="2">
    <source>
        <dbReference type="ARBA" id="ARBA00007639"/>
    </source>
</evidence>
<dbReference type="InterPro" id="IPR028082">
    <property type="entry name" value="Peripla_BP_I"/>
</dbReference>
<keyword evidence="3 4" id="KW-0732">Signal</keyword>
<dbReference type="InterPro" id="IPR025997">
    <property type="entry name" value="SBP_2_dom"/>
</dbReference>
<dbReference type="PANTHER" id="PTHR46847">
    <property type="entry name" value="D-ALLOSE-BINDING PERIPLASMIC PROTEIN-RELATED"/>
    <property type="match status" value="1"/>
</dbReference>
<dbReference type="PANTHER" id="PTHR46847:SF1">
    <property type="entry name" value="D-ALLOSE-BINDING PERIPLASMIC PROTEIN-RELATED"/>
    <property type="match status" value="1"/>
</dbReference>
<dbReference type="Gene3D" id="3.40.50.2300">
    <property type="match status" value="2"/>
</dbReference>
<dbReference type="SUPFAM" id="SSF53822">
    <property type="entry name" value="Periplasmic binding protein-like I"/>
    <property type="match status" value="1"/>
</dbReference>
<evidence type="ECO:0000256" key="4">
    <source>
        <dbReference type="SAM" id="SignalP"/>
    </source>
</evidence>
<feature type="domain" description="Periplasmic binding protein" evidence="5">
    <location>
        <begin position="52"/>
        <end position="310"/>
    </location>
</feature>
<feature type="signal peptide" evidence="4">
    <location>
        <begin position="1"/>
        <end position="31"/>
    </location>
</feature>
<organism evidence="6 7">
    <name type="scientific">Neomoorella thermoacetica</name>
    <name type="common">Clostridium thermoaceticum</name>
    <dbReference type="NCBI Taxonomy" id="1525"/>
    <lineage>
        <taxon>Bacteria</taxon>
        <taxon>Bacillati</taxon>
        <taxon>Bacillota</taxon>
        <taxon>Clostridia</taxon>
        <taxon>Neomoorellales</taxon>
        <taxon>Neomoorellaceae</taxon>
        <taxon>Neomoorella</taxon>
    </lineage>
</organism>
<proteinExistence type="inferred from homology"/>
<evidence type="ECO:0000256" key="1">
    <source>
        <dbReference type="ARBA" id="ARBA00004196"/>
    </source>
</evidence>
<dbReference type="Pfam" id="PF13407">
    <property type="entry name" value="Peripla_BP_4"/>
    <property type="match status" value="1"/>
</dbReference>